<dbReference type="InterPro" id="IPR013154">
    <property type="entry name" value="ADH-like_N"/>
</dbReference>
<dbReference type="Pfam" id="PF08240">
    <property type="entry name" value="ADH_N"/>
    <property type="match status" value="1"/>
</dbReference>
<dbReference type="Proteomes" id="UP001302949">
    <property type="component" value="Unassembled WGS sequence"/>
</dbReference>
<proteinExistence type="predicted"/>
<dbReference type="InterPro" id="IPR011032">
    <property type="entry name" value="GroES-like_sf"/>
</dbReference>
<feature type="domain" description="Enoyl reductase (ER)" evidence="5">
    <location>
        <begin position="10"/>
        <end position="335"/>
    </location>
</feature>
<dbReference type="InterPro" id="IPR036291">
    <property type="entry name" value="NAD(P)-bd_dom_sf"/>
</dbReference>
<reference evidence="6 7" key="1">
    <citation type="submission" date="2023-12" db="EMBL/GenBank/DDBJ databases">
        <title>Novel species of the genus Arcicella isolated from rivers.</title>
        <authorList>
            <person name="Lu H."/>
        </authorList>
    </citation>
    <scope>NUCLEOTIDE SEQUENCE [LARGE SCALE GENOMIC DNA]</scope>
    <source>
        <strain evidence="6 7">KCTC 23307</strain>
    </source>
</reference>
<evidence type="ECO:0000256" key="2">
    <source>
        <dbReference type="ARBA" id="ARBA00022833"/>
    </source>
</evidence>
<dbReference type="SUPFAM" id="SSF50129">
    <property type="entry name" value="GroES-like"/>
    <property type="match status" value="1"/>
</dbReference>
<evidence type="ECO:0000313" key="7">
    <source>
        <dbReference type="Proteomes" id="UP001302949"/>
    </source>
</evidence>
<evidence type="ECO:0000256" key="4">
    <source>
        <dbReference type="SAM" id="Phobius"/>
    </source>
</evidence>
<dbReference type="InterPro" id="IPR020843">
    <property type="entry name" value="ER"/>
</dbReference>
<dbReference type="Gene3D" id="3.90.180.10">
    <property type="entry name" value="Medium-chain alcohol dehydrogenases, catalytic domain"/>
    <property type="match status" value="1"/>
</dbReference>
<dbReference type="Pfam" id="PF00107">
    <property type="entry name" value="ADH_zinc_N"/>
    <property type="match status" value="1"/>
</dbReference>
<dbReference type="InterPro" id="IPR013149">
    <property type="entry name" value="ADH-like_C"/>
</dbReference>
<keyword evidence="4" id="KW-0812">Transmembrane</keyword>
<evidence type="ECO:0000256" key="3">
    <source>
        <dbReference type="ARBA" id="ARBA00023002"/>
    </source>
</evidence>
<dbReference type="PANTHER" id="PTHR43401:SF2">
    <property type="entry name" value="L-THREONINE 3-DEHYDROGENASE"/>
    <property type="match status" value="1"/>
</dbReference>
<evidence type="ECO:0000313" key="6">
    <source>
        <dbReference type="EMBL" id="MEA5138604.1"/>
    </source>
</evidence>
<evidence type="ECO:0000256" key="1">
    <source>
        <dbReference type="ARBA" id="ARBA00022723"/>
    </source>
</evidence>
<organism evidence="6 7">
    <name type="scientific">Arcicella rigui</name>
    <dbReference type="NCBI Taxonomy" id="797020"/>
    <lineage>
        <taxon>Bacteria</taxon>
        <taxon>Pseudomonadati</taxon>
        <taxon>Bacteroidota</taxon>
        <taxon>Cytophagia</taxon>
        <taxon>Cytophagales</taxon>
        <taxon>Flectobacillaceae</taxon>
        <taxon>Arcicella</taxon>
    </lineage>
</organism>
<dbReference type="SUPFAM" id="SSF51735">
    <property type="entry name" value="NAD(P)-binding Rossmann-fold domains"/>
    <property type="match status" value="1"/>
</dbReference>
<keyword evidence="4" id="KW-0472">Membrane</keyword>
<dbReference type="InterPro" id="IPR050129">
    <property type="entry name" value="Zn_alcohol_dh"/>
</dbReference>
<dbReference type="SMART" id="SM00829">
    <property type="entry name" value="PKS_ER"/>
    <property type="match status" value="1"/>
</dbReference>
<name>A0ABU5Q6Y9_9BACT</name>
<keyword evidence="1" id="KW-0479">Metal-binding</keyword>
<keyword evidence="4" id="KW-1133">Transmembrane helix</keyword>
<protein>
    <submittedName>
        <fullName evidence="6">Alcohol dehydrogenase catalytic domain-containing protein</fullName>
    </submittedName>
</protein>
<feature type="transmembrane region" description="Helical" evidence="4">
    <location>
        <begin position="162"/>
        <end position="184"/>
    </location>
</feature>
<sequence length="338" mass="35940">MKGTVLVKPNEIQVLELETPEPKAGELRIKLTKVGICGSDVHLFLGHRLLDKALTIGHEGLGYIDKIGEGVQGRTVGERVVIEPNIPCGHCKHCLSGNGNICVNKRVIGVNEAGCFAEYIVVPANFAWKIPDEISDENAVTIEPMAVAVHALFEAKVKPGDAIAVVGLGAIGLLISHLALALGYKVLVTEINNHKVAMATALGAIAAIATGDLAQQTEELSAIWEAHDVEAVFECAGVSHTASLATAATPRGAEIILVGLANQLATFRPLKIAREGIHIVPSIIYKHPFDFKRTIQLIASKVINPSFIISSHYPLQDLQTALSEAAKGHESKVIVNIA</sequence>
<keyword evidence="7" id="KW-1185">Reference proteome</keyword>
<accession>A0ABU5Q6Y9</accession>
<dbReference type="Gene3D" id="3.40.50.720">
    <property type="entry name" value="NAD(P)-binding Rossmann-like Domain"/>
    <property type="match status" value="1"/>
</dbReference>
<gene>
    <name evidence="6" type="ORF">VB248_05660</name>
</gene>
<evidence type="ECO:0000259" key="5">
    <source>
        <dbReference type="SMART" id="SM00829"/>
    </source>
</evidence>
<dbReference type="PANTHER" id="PTHR43401">
    <property type="entry name" value="L-THREONINE 3-DEHYDROGENASE"/>
    <property type="match status" value="1"/>
</dbReference>
<comment type="caution">
    <text evidence="6">The sequence shown here is derived from an EMBL/GenBank/DDBJ whole genome shotgun (WGS) entry which is preliminary data.</text>
</comment>
<keyword evidence="3" id="KW-0560">Oxidoreductase</keyword>
<keyword evidence="2" id="KW-0862">Zinc</keyword>
<dbReference type="EMBL" id="JAYFUM010000006">
    <property type="protein sequence ID" value="MEA5138604.1"/>
    <property type="molecule type" value="Genomic_DNA"/>
</dbReference>
<dbReference type="RefSeq" id="WP_323295771.1">
    <property type="nucleotide sequence ID" value="NZ_JAYFUM010000006.1"/>
</dbReference>